<dbReference type="OrthoDB" id="9886892at2"/>
<gene>
    <name evidence="2" type="ORF">DK880_00211</name>
</gene>
<sequence>MFSIYTPYRLVIGFLYCMVGCMFSSCNQLHNNMHQSQSTSMHIDPNTQSTSMHIDPNTQLGKFMNSGAKEIPCLTIYSLHNYEYLVLPNTILKDIPKEYQEEVESYLVKKILSFLDRLIEVMRDAYNIHIQNLDHNIRHLKSENIQITGILFFKKFFTDICSLKGLPKKFANALKKKLDQGKANGITVGELWQWTFKNILMYINQQLYNNLDQFDAEKYGYSNYEDAEKKIIKLIMGKMCEEAEKQVSIKYYTVSSEIVSAIFQDKAISKNLLISSLTTRQKENKKLDFTGELTLDISMEEFQFLIDSVCSNNHTSSYVAKIYTAFKKNGSRGTLKDFFSKRDKINQENKATRDNIRDQKGEDEANQLYQAYEESAKNKPQSFKEYLNEKEASKPIEDLLKALGLNQTEKEKKANLSKTKKAKMNKQGHKKPIEKRSSSTNNTESELISKTITDRCQNKKSNNRLVPDPFEYHSRVKKWEQDPDDLLAYFRNVSTGPDLKYKKVNSSPEKVTEEKFRHDVRPVGQITKQPDKADYFFTLGNTISSTGKINRRQSALAVLSDNNGKRQQGIIDIAITETVGGKEMIYHQMFRCLDELETIFKHENSSDTPEKQPEQSVPVLVSNRSLYKDTNGTYVITINENTYNKFLRILPWNRID</sequence>
<reference evidence="2 3" key="1">
    <citation type="submission" date="2018-05" db="EMBL/GenBank/DDBJ databases">
        <title>Candidatus Cardinium hertigii Genome Assembly.</title>
        <authorList>
            <person name="Showmaker K.C."/>
            <person name="Walden K.O."/>
            <person name="Fields C.J."/>
            <person name="Lambert K.N."/>
            <person name="Hudson M.E."/>
        </authorList>
    </citation>
    <scope>NUCLEOTIDE SEQUENCE [LARGE SCALE GENOMIC DNA]</scope>
    <source>
        <strain evidence="3">cHgTN10</strain>
    </source>
</reference>
<dbReference type="AlphaFoldDB" id="A0A2Z3L7D8"/>
<evidence type="ECO:0000256" key="1">
    <source>
        <dbReference type="SAM" id="MobiDB-lite"/>
    </source>
</evidence>
<dbReference type="EMBL" id="CP029619">
    <property type="protein sequence ID" value="AWN81543.1"/>
    <property type="molecule type" value="Genomic_DNA"/>
</dbReference>
<evidence type="ECO:0000313" key="3">
    <source>
        <dbReference type="Proteomes" id="UP000245872"/>
    </source>
</evidence>
<protein>
    <submittedName>
        <fullName evidence="2">Uncharacterized protein</fullName>
    </submittedName>
</protein>
<dbReference type="Pfam" id="PF07753">
    <property type="entry name" value="DUF1609"/>
    <property type="match status" value="1"/>
</dbReference>
<dbReference type="KEGG" id="cher:DK880_00211"/>
<organism evidence="2 3">
    <name type="scientific">Candidatus Cardinium hertigii</name>
    <dbReference type="NCBI Taxonomy" id="247481"/>
    <lineage>
        <taxon>Bacteria</taxon>
        <taxon>Pseudomonadati</taxon>
        <taxon>Bacteroidota</taxon>
        <taxon>Cytophagia</taxon>
        <taxon>Cytophagales</taxon>
        <taxon>Amoebophilaceae</taxon>
        <taxon>Candidatus Cardinium</taxon>
    </lineage>
</organism>
<feature type="compositionally biased region" description="Basic residues" evidence="1">
    <location>
        <begin position="418"/>
        <end position="433"/>
    </location>
</feature>
<proteinExistence type="predicted"/>
<dbReference type="InterPro" id="IPR011667">
    <property type="entry name" value="UPF0329"/>
</dbReference>
<evidence type="ECO:0000313" key="2">
    <source>
        <dbReference type="EMBL" id="AWN81543.1"/>
    </source>
</evidence>
<accession>A0A2Z3L7D8</accession>
<keyword evidence="3" id="KW-1185">Reference proteome</keyword>
<name>A0A2Z3L7D8_9BACT</name>
<feature type="region of interest" description="Disordered" evidence="1">
    <location>
        <begin position="410"/>
        <end position="445"/>
    </location>
</feature>
<dbReference type="Proteomes" id="UP000245872">
    <property type="component" value="Chromosome"/>
</dbReference>